<protein>
    <submittedName>
        <fullName evidence="6">Probable F420-dependent oxidoreductase, Rv2161c family</fullName>
    </submittedName>
</protein>
<keyword evidence="2" id="KW-0288">FMN</keyword>
<proteinExistence type="predicted"/>
<keyword evidence="4" id="KW-0503">Monooxygenase</keyword>
<sequence>MAETGNLGVSAHMRPALPGYRDLVDFGVGYFPTHDGMRPGPLARMLEERGQSAVYFAEHTHIPASRESPYPGGESLPTKYWHCYDLFVALTAAAEATSSLRIGSGVCLVIERDPIVTAKEVASIDHLSGGRFEFGVGAGWNREEMRHHGTDPKQRMAVLRERVEAMQAIWTEEEASYAGRFVTFDRILSYPKPAQRPYPPVLVGGDGPTVLDRVLTFGDAWFPNYSGDAIFGRVAELRNRAERPVEVQMISTPADPAVLERMHEAGVKRANHWLPSGSRSTVERALEQWEAAIADFNGE</sequence>
<organism evidence="6 7">
    <name type="scientific">Actinopolymorpha singaporensis</name>
    <dbReference type="NCBI Taxonomy" id="117157"/>
    <lineage>
        <taxon>Bacteria</taxon>
        <taxon>Bacillati</taxon>
        <taxon>Actinomycetota</taxon>
        <taxon>Actinomycetes</taxon>
        <taxon>Propionibacteriales</taxon>
        <taxon>Actinopolymorphaceae</taxon>
        <taxon>Actinopolymorpha</taxon>
    </lineage>
</organism>
<accession>A0A1H1MAX6</accession>
<evidence type="ECO:0000313" key="7">
    <source>
        <dbReference type="Proteomes" id="UP000198983"/>
    </source>
</evidence>
<keyword evidence="1" id="KW-0285">Flavoprotein</keyword>
<dbReference type="InterPro" id="IPR019921">
    <property type="entry name" value="Lucif-like_OxRdtase_Rv2161c"/>
</dbReference>
<evidence type="ECO:0000256" key="2">
    <source>
        <dbReference type="ARBA" id="ARBA00022643"/>
    </source>
</evidence>
<dbReference type="InterPro" id="IPR036661">
    <property type="entry name" value="Luciferase-like_sf"/>
</dbReference>
<dbReference type="STRING" id="117157.SAMN04489717_0750"/>
<dbReference type="Proteomes" id="UP000198983">
    <property type="component" value="Chromosome I"/>
</dbReference>
<dbReference type="InterPro" id="IPR011251">
    <property type="entry name" value="Luciferase-like_dom"/>
</dbReference>
<keyword evidence="7" id="KW-1185">Reference proteome</keyword>
<dbReference type="GO" id="GO:0008726">
    <property type="term" value="F:alkanesulfonate monooxygenase activity"/>
    <property type="evidence" value="ECO:0007669"/>
    <property type="project" value="TreeGrafter"/>
</dbReference>
<evidence type="ECO:0000259" key="5">
    <source>
        <dbReference type="Pfam" id="PF00296"/>
    </source>
</evidence>
<dbReference type="Pfam" id="PF00296">
    <property type="entry name" value="Bac_luciferase"/>
    <property type="match status" value="1"/>
</dbReference>
<evidence type="ECO:0000256" key="4">
    <source>
        <dbReference type="ARBA" id="ARBA00023033"/>
    </source>
</evidence>
<dbReference type="InterPro" id="IPR050172">
    <property type="entry name" value="SsuD_RutA_monooxygenase"/>
</dbReference>
<gene>
    <name evidence="6" type="ORF">SAMN04489717_0750</name>
</gene>
<evidence type="ECO:0000256" key="3">
    <source>
        <dbReference type="ARBA" id="ARBA00023002"/>
    </source>
</evidence>
<dbReference type="EMBL" id="LT629732">
    <property type="protein sequence ID" value="SDR83951.1"/>
    <property type="molecule type" value="Genomic_DNA"/>
</dbReference>
<name>A0A1H1MAX6_9ACTN</name>
<dbReference type="SUPFAM" id="SSF51679">
    <property type="entry name" value="Bacterial luciferase-like"/>
    <property type="match status" value="1"/>
</dbReference>
<dbReference type="PANTHER" id="PTHR42847">
    <property type="entry name" value="ALKANESULFONATE MONOOXYGENASE"/>
    <property type="match status" value="1"/>
</dbReference>
<feature type="domain" description="Luciferase-like" evidence="5">
    <location>
        <begin position="42"/>
        <end position="274"/>
    </location>
</feature>
<reference evidence="6 7" key="1">
    <citation type="submission" date="2016-10" db="EMBL/GenBank/DDBJ databases">
        <authorList>
            <person name="de Groot N.N."/>
        </authorList>
    </citation>
    <scope>NUCLEOTIDE SEQUENCE [LARGE SCALE GENOMIC DNA]</scope>
    <source>
        <strain evidence="6 7">DSM 22024</strain>
    </source>
</reference>
<dbReference type="PANTHER" id="PTHR42847:SF4">
    <property type="entry name" value="ALKANESULFONATE MONOOXYGENASE-RELATED"/>
    <property type="match status" value="1"/>
</dbReference>
<dbReference type="Gene3D" id="3.20.20.30">
    <property type="entry name" value="Luciferase-like domain"/>
    <property type="match status" value="1"/>
</dbReference>
<dbReference type="NCBIfam" id="TIGR03619">
    <property type="entry name" value="F420_Rv2161c"/>
    <property type="match status" value="1"/>
</dbReference>
<dbReference type="GO" id="GO:0046306">
    <property type="term" value="P:alkanesulfonate catabolic process"/>
    <property type="evidence" value="ECO:0007669"/>
    <property type="project" value="TreeGrafter"/>
</dbReference>
<dbReference type="AlphaFoldDB" id="A0A1H1MAX6"/>
<evidence type="ECO:0000313" key="6">
    <source>
        <dbReference type="EMBL" id="SDR83951.1"/>
    </source>
</evidence>
<evidence type="ECO:0000256" key="1">
    <source>
        <dbReference type="ARBA" id="ARBA00022630"/>
    </source>
</evidence>
<keyword evidence="3" id="KW-0560">Oxidoreductase</keyword>